<feature type="compositionally biased region" description="Basic residues" evidence="9">
    <location>
        <begin position="64"/>
        <end position="75"/>
    </location>
</feature>
<dbReference type="EMBL" id="KX284721">
    <property type="protein sequence ID" value="AOM66858.1"/>
    <property type="molecule type" value="Genomic_DNA"/>
</dbReference>
<comment type="function">
    <text evidence="1">Probably binds the 23S rRNA.</text>
</comment>
<dbReference type="GeneID" id="29074033"/>
<sequence length="217" mass="24756">MTNTETINYPVLNWQNEQTSQATITIDIASETAKYVVHRALVAQRFQKRRVIASTKIRSEVRGGGRKPWKQKGTGRARAGSNRSPLWRGGGVIFGPRNTINYVKKINQKENQLAIKTILFNKKNVTKVVENFEDKFEQSPSTKNIIKALEQWDVSKNQKVLIICNNKTINLYLSIRNLKNVDLINCRSLNTIDLLNAKSIIITSDSLPIIEELYNEK</sequence>
<dbReference type="Gene3D" id="3.40.1370.10">
    <property type="match status" value="1"/>
</dbReference>
<dbReference type="RefSeq" id="YP_009297515.1">
    <property type="nucleotide sequence ID" value="NC_031176.2"/>
</dbReference>
<feature type="region of interest" description="Disordered" evidence="9">
    <location>
        <begin position="62"/>
        <end position="82"/>
    </location>
</feature>
<keyword evidence="5 10" id="KW-0689">Ribosomal protein</keyword>
<keyword evidence="6" id="KW-0687">Ribonucleoprotein</keyword>
<evidence type="ECO:0000256" key="5">
    <source>
        <dbReference type="ARBA" id="ARBA00022980"/>
    </source>
</evidence>
<evidence type="ECO:0000256" key="7">
    <source>
        <dbReference type="ARBA" id="ARBA00035208"/>
    </source>
</evidence>
<name>A0A1C9CEM8_9RHOD</name>
<dbReference type="PANTHER" id="PTHR10746">
    <property type="entry name" value="50S RIBOSOMAL PROTEIN L4"/>
    <property type="match status" value="1"/>
</dbReference>
<geneLocation type="plastid" evidence="10"/>
<reference evidence="10" key="2">
    <citation type="submission" date="2017-07" db="EMBL/GenBank/DDBJ databases">
        <authorList>
            <person name="Sun Z.S."/>
            <person name="Albrecht U."/>
            <person name="Echele G."/>
            <person name="Lee C.C."/>
        </authorList>
    </citation>
    <scope>NUCLEOTIDE SEQUENCE</scope>
</reference>
<gene>
    <name evidence="10" type="primary">rpl4</name>
    <name evidence="10" type="ORF">Eryt_190</name>
</gene>
<keyword evidence="10" id="KW-0934">Plastid</keyword>
<dbReference type="InterPro" id="IPR013005">
    <property type="entry name" value="Ribosomal_uL4-like"/>
</dbReference>
<dbReference type="GO" id="GO:0019843">
    <property type="term" value="F:rRNA binding"/>
    <property type="evidence" value="ECO:0007669"/>
    <property type="project" value="UniProtKB-KW"/>
</dbReference>
<evidence type="ECO:0000313" key="10">
    <source>
        <dbReference type="EMBL" id="AOM66858.1"/>
    </source>
</evidence>
<dbReference type="AlphaFoldDB" id="A0A1C9CEM8"/>
<dbReference type="GO" id="GO:1990904">
    <property type="term" value="C:ribonucleoprotein complex"/>
    <property type="evidence" value="ECO:0007669"/>
    <property type="project" value="UniProtKB-KW"/>
</dbReference>
<dbReference type="NCBIfam" id="TIGR03953">
    <property type="entry name" value="rplD_bact"/>
    <property type="match status" value="1"/>
</dbReference>
<evidence type="ECO:0000256" key="6">
    <source>
        <dbReference type="ARBA" id="ARBA00023274"/>
    </source>
</evidence>
<evidence type="ECO:0000256" key="2">
    <source>
        <dbReference type="ARBA" id="ARBA00010528"/>
    </source>
</evidence>
<dbReference type="GO" id="GO:0005840">
    <property type="term" value="C:ribosome"/>
    <property type="evidence" value="ECO:0007669"/>
    <property type="project" value="UniProtKB-KW"/>
</dbReference>
<evidence type="ECO:0000256" key="8">
    <source>
        <dbReference type="ARBA" id="ARBA00035387"/>
    </source>
</evidence>
<dbReference type="InterPro" id="IPR002136">
    <property type="entry name" value="Ribosomal_uL4"/>
</dbReference>
<dbReference type="HAMAP" id="MF_01328_B">
    <property type="entry name" value="Ribosomal_uL4_B"/>
    <property type="match status" value="1"/>
</dbReference>
<accession>A0A1C9CEM8</accession>
<protein>
    <recommendedName>
        <fullName evidence="7">Large ribosomal subunit protein uL4c</fullName>
    </recommendedName>
    <alternativeName>
        <fullName evidence="8">50S ribosomal protein L4, chloroplastic</fullName>
    </alternativeName>
</protein>
<dbReference type="GO" id="GO:0006412">
    <property type="term" value="P:translation"/>
    <property type="evidence" value="ECO:0007669"/>
    <property type="project" value="InterPro"/>
</dbReference>
<evidence type="ECO:0000256" key="1">
    <source>
        <dbReference type="ARBA" id="ARBA00004083"/>
    </source>
</evidence>
<evidence type="ECO:0000256" key="3">
    <source>
        <dbReference type="ARBA" id="ARBA00022730"/>
    </source>
</evidence>
<evidence type="ECO:0000256" key="9">
    <source>
        <dbReference type="SAM" id="MobiDB-lite"/>
    </source>
</evidence>
<keyword evidence="4" id="KW-0694">RNA-binding</keyword>
<evidence type="ECO:0000256" key="4">
    <source>
        <dbReference type="ARBA" id="ARBA00022884"/>
    </source>
</evidence>
<dbReference type="InterPro" id="IPR023574">
    <property type="entry name" value="Ribosomal_uL4_dom_sf"/>
</dbReference>
<reference evidence="10" key="1">
    <citation type="journal article" date="2016" name="BMC Biol.">
        <title>Parallel evolution of highly conserved plastid genome architecture in red seaweeds and seed plants.</title>
        <authorList>
            <person name="Lee J."/>
            <person name="Cho C.H."/>
            <person name="Park S.I."/>
            <person name="Choi J.W."/>
            <person name="Song H.S."/>
            <person name="West J.A."/>
            <person name="Bhattacharya D."/>
            <person name="Yoon H.S."/>
        </authorList>
    </citation>
    <scope>NUCLEOTIDE SEQUENCE</scope>
</reference>
<dbReference type="PANTHER" id="PTHR10746:SF17">
    <property type="entry name" value="LARGE RIBOSOMAL SUBUNIT PROTEIN UL4C"/>
    <property type="match status" value="1"/>
</dbReference>
<comment type="similarity">
    <text evidence="2">Belongs to the universal ribosomal protein uL4 family.</text>
</comment>
<keyword evidence="3" id="KW-0699">rRNA-binding</keyword>
<proteinExistence type="inferred from homology"/>
<dbReference type="SUPFAM" id="SSF52166">
    <property type="entry name" value="Ribosomal protein L4"/>
    <property type="match status" value="1"/>
</dbReference>
<dbReference type="Pfam" id="PF00573">
    <property type="entry name" value="Ribosomal_L4"/>
    <property type="match status" value="1"/>
</dbReference>
<dbReference type="GO" id="GO:0003735">
    <property type="term" value="F:structural constituent of ribosome"/>
    <property type="evidence" value="ECO:0007669"/>
    <property type="project" value="InterPro"/>
</dbReference>
<organism evidence="10">
    <name type="scientific">Erythrotrichia carnea</name>
    <dbReference type="NCBI Taxonomy" id="35151"/>
    <lineage>
        <taxon>Eukaryota</taxon>
        <taxon>Rhodophyta</taxon>
        <taxon>Compsopogonophyceae</taxon>
        <taxon>Erythropeltidales</taxon>
        <taxon>Erythrotrichiaceae</taxon>
        <taxon>Erythrotrichia</taxon>
    </lineage>
</organism>